<proteinExistence type="predicted"/>
<name>A0ABQ7H9Q5_DUNSA</name>
<evidence type="ECO:0000313" key="2">
    <source>
        <dbReference type="Proteomes" id="UP000815325"/>
    </source>
</evidence>
<organism evidence="1 2">
    <name type="scientific">Dunaliella salina</name>
    <name type="common">Green alga</name>
    <name type="synonym">Protococcus salinus</name>
    <dbReference type="NCBI Taxonomy" id="3046"/>
    <lineage>
        <taxon>Eukaryota</taxon>
        <taxon>Viridiplantae</taxon>
        <taxon>Chlorophyta</taxon>
        <taxon>core chlorophytes</taxon>
        <taxon>Chlorophyceae</taxon>
        <taxon>CS clade</taxon>
        <taxon>Chlamydomonadales</taxon>
        <taxon>Dunaliellaceae</taxon>
        <taxon>Dunaliella</taxon>
    </lineage>
</organism>
<accession>A0ABQ7H9Q5</accession>
<comment type="caution">
    <text evidence="1">The sequence shown here is derived from an EMBL/GenBank/DDBJ whole genome shotgun (WGS) entry which is preliminary data.</text>
</comment>
<reference evidence="1" key="1">
    <citation type="submission" date="2017-08" db="EMBL/GenBank/DDBJ databases">
        <authorList>
            <person name="Polle J.E."/>
            <person name="Barry K."/>
            <person name="Cushman J."/>
            <person name="Schmutz J."/>
            <person name="Tran D."/>
            <person name="Hathwaick L.T."/>
            <person name="Yim W.C."/>
            <person name="Jenkins J."/>
            <person name="Mckie-Krisberg Z.M."/>
            <person name="Prochnik S."/>
            <person name="Lindquist E."/>
            <person name="Dockter R.B."/>
            <person name="Adam C."/>
            <person name="Molina H."/>
            <person name="Bunkerborg J."/>
            <person name="Jin E."/>
            <person name="Buchheim M."/>
            <person name="Magnuson J."/>
        </authorList>
    </citation>
    <scope>NUCLEOTIDE SEQUENCE</scope>
    <source>
        <strain evidence="1">CCAP 19/18</strain>
    </source>
</reference>
<dbReference type="EMBL" id="MU069440">
    <property type="protein sequence ID" value="KAF5843587.1"/>
    <property type="molecule type" value="Genomic_DNA"/>
</dbReference>
<gene>
    <name evidence="1" type="ORF">DUNSADRAFT_12849</name>
</gene>
<dbReference type="Proteomes" id="UP000815325">
    <property type="component" value="Unassembled WGS sequence"/>
</dbReference>
<evidence type="ECO:0000313" key="1">
    <source>
        <dbReference type="EMBL" id="KAF5843587.1"/>
    </source>
</evidence>
<keyword evidence="2" id="KW-1185">Reference proteome</keyword>
<sequence length="324" mass="35488">MDMHLNVIYVFQNNSRMKATSSFSALATSCVVLEEKTPTAVERTVLPMEMFFLPNGSNIVYGDPSASTIDHFDTWRLMTIVEGTRVTYNAIISVKEELFGPDVECGNNELAKEDLRAHFSAIRKEMDVETFSAKLSSFFAFRNVSVTDLEGPTVIQSINPNAKLPKSRADESVDFGLTFKTETVDGAKALSQRAGNVEDYLNEVVLPDKFKGYGAYVSNLQGSFANGMTMESGGQGMEAVARFSGSLYAATITDDLRQLVQKNMDDGDGINLEDVNSWSKKIGITVTSAGTTTDATTDRNLGNQIHVSYQIVAFLYILLGLILV</sequence>
<protein>
    <submittedName>
        <fullName evidence="1">Uncharacterized protein</fullName>
    </submittedName>
</protein>